<accession>A0A8S9GBG4</accession>
<feature type="chain" id="PRO_5035849538" evidence="2">
    <location>
        <begin position="21"/>
        <end position="139"/>
    </location>
</feature>
<reference evidence="3" key="1">
    <citation type="submission" date="2019-12" db="EMBL/GenBank/DDBJ databases">
        <title>Genome sequencing and annotation of Brassica cretica.</title>
        <authorList>
            <person name="Studholme D.J."/>
            <person name="Sarris P.F."/>
        </authorList>
    </citation>
    <scope>NUCLEOTIDE SEQUENCE</scope>
    <source>
        <strain evidence="3">PFS-001/15</strain>
        <tissue evidence="3">Leaf</tissue>
    </source>
</reference>
<evidence type="ECO:0000256" key="2">
    <source>
        <dbReference type="SAM" id="SignalP"/>
    </source>
</evidence>
<keyword evidence="2" id="KW-0732">Signal</keyword>
<comment type="caution">
    <text evidence="3">The sequence shown here is derived from an EMBL/GenBank/DDBJ whole genome shotgun (WGS) entry which is preliminary data.</text>
</comment>
<sequence length="139" mass="14047">MPILTSLFLTSLSISPFTLSTPRSRFPLSPLSPALSRSSPQGTGGGAGGTTGGGGGAVVGGGGGGGAGGGCGSCNCIGVCQYKPSLIPRLDFGFNVAFNIIHRFGLWSVALAFLSELVTEKNVKHFAESMIRICDPSLV</sequence>
<feature type="compositionally biased region" description="Low complexity" evidence="1">
    <location>
        <begin position="30"/>
        <end position="40"/>
    </location>
</feature>
<dbReference type="AlphaFoldDB" id="A0A8S9GBG4"/>
<name>A0A8S9GBG4_BRACR</name>
<evidence type="ECO:0000313" key="3">
    <source>
        <dbReference type="EMBL" id="KAF2541907.1"/>
    </source>
</evidence>
<feature type="compositionally biased region" description="Gly residues" evidence="1">
    <location>
        <begin position="42"/>
        <end position="59"/>
    </location>
</feature>
<protein>
    <submittedName>
        <fullName evidence="3">Uncharacterized protein</fullName>
    </submittedName>
</protein>
<feature type="signal peptide" evidence="2">
    <location>
        <begin position="1"/>
        <end position="20"/>
    </location>
</feature>
<dbReference type="EMBL" id="QGKW02002005">
    <property type="protein sequence ID" value="KAF2541907.1"/>
    <property type="molecule type" value="Genomic_DNA"/>
</dbReference>
<evidence type="ECO:0000256" key="1">
    <source>
        <dbReference type="SAM" id="MobiDB-lite"/>
    </source>
</evidence>
<evidence type="ECO:0000313" key="4">
    <source>
        <dbReference type="Proteomes" id="UP000712281"/>
    </source>
</evidence>
<gene>
    <name evidence="3" type="ORF">F2Q68_00033180</name>
</gene>
<dbReference type="Proteomes" id="UP000712281">
    <property type="component" value="Unassembled WGS sequence"/>
</dbReference>
<organism evidence="3 4">
    <name type="scientific">Brassica cretica</name>
    <name type="common">Mustard</name>
    <dbReference type="NCBI Taxonomy" id="69181"/>
    <lineage>
        <taxon>Eukaryota</taxon>
        <taxon>Viridiplantae</taxon>
        <taxon>Streptophyta</taxon>
        <taxon>Embryophyta</taxon>
        <taxon>Tracheophyta</taxon>
        <taxon>Spermatophyta</taxon>
        <taxon>Magnoliopsida</taxon>
        <taxon>eudicotyledons</taxon>
        <taxon>Gunneridae</taxon>
        <taxon>Pentapetalae</taxon>
        <taxon>rosids</taxon>
        <taxon>malvids</taxon>
        <taxon>Brassicales</taxon>
        <taxon>Brassicaceae</taxon>
        <taxon>Brassiceae</taxon>
        <taxon>Brassica</taxon>
    </lineage>
</organism>
<proteinExistence type="predicted"/>
<feature type="region of interest" description="Disordered" evidence="1">
    <location>
        <begin position="30"/>
        <end position="59"/>
    </location>
</feature>